<dbReference type="PANTHER" id="PTHR37422:SF13">
    <property type="entry name" value="LIPOPOLYSACCHARIDE BIOSYNTHESIS PROTEIN PA4999-RELATED"/>
    <property type="match status" value="1"/>
</dbReference>
<feature type="transmembrane region" description="Helical" evidence="5">
    <location>
        <begin position="240"/>
        <end position="257"/>
    </location>
</feature>
<evidence type="ECO:0000256" key="5">
    <source>
        <dbReference type="SAM" id="Phobius"/>
    </source>
</evidence>
<feature type="transmembrane region" description="Helical" evidence="5">
    <location>
        <begin position="343"/>
        <end position="366"/>
    </location>
</feature>
<name>A0ABW5T687_9FLAO</name>
<evidence type="ECO:0000256" key="2">
    <source>
        <dbReference type="ARBA" id="ARBA00022692"/>
    </source>
</evidence>
<dbReference type="GO" id="GO:0016874">
    <property type="term" value="F:ligase activity"/>
    <property type="evidence" value="ECO:0007669"/>
    <property type="project" value="UniProtKB-KW"/>
</dbReference>
<accession>A0ABW5T687</accession>
<comment type="subcellular location">
    <subcellularLocation>
        <location evidence="1">Membrane</location>
        <topology evidence="1">Multi-pass membrane protein</topology>
    </subcellularLocation>
</comment>
<keyword evidence="7" id="KW-0436">Ligase</keyword>
<protein>
    <submittedName>
        <fullName evidence="7">O-antigen ligase family protein</fullName>
    </submittedName>
</protein>
<gene>
    <name evidence="7" type="ORF">ACFSR8_01045</name>
</gene>
<feature type="transmembrane region" description="Helical" evidence="5">
    <location>
        <begin position="97"/>
        <end position="117"/>
    </location>
</feature>
<proteinExistence type="predicted"/>
<dbReference type="EMBL" id="JBHULY010000005">
    <property type="protein sequence ID" value="MFD2724783.1"/>
    <property type="molecule type" value="Genomic_DNA"/>
</dbReference>
<keyword evidence="8" id="KW-1185">Reference proteome</keyword>
<evidence type="ECO:0000313" key="7">
    <source>
        <dbReference type="EMBL" id="MFD2724783.1"/>
    </source>
</evidence>
<feature type="transmembrane region" description="Helical" evidence="5">
    <location>
        <begin position="7"/>
        <end position="24"/>
    </location>
</feature>
<keyword evidence="4 5" id="KW-0472">Membrane</keyword>
<feature type="transmembrane region" description="Helical" evidence="5">
    <location>
        <begin position="378"/>
        <end position="396"/>
    </location>
</feature>
<comment type="caution">
    <text evidence="7">The sequence shown here is derived from an EMBL/GenBank/DDBJ whole genome shotgun (WGS) entry which is preliminary data.</text>
</comment>
<dbReference type="Proteomes" id="UP001597476">
    <property type="component" value="Unassembled WGS sequence"/>
</dbReference>
<feature type="transmembrane region" description="Helical" evidence="5">
    <location>
        <begin position="203"/>
        <end position="228"/>
    </location>
</feature>
<dbReference type="InterPro" id="IPR007016">
    <property type="entry name" value="O-antigen_ligase-rel_domated"/>
</dbReference>
<evidence type="ECO:0000256" key="1">
    <source>
        <dbReference type="ARBA" id="ARBA00004141"/>
    </source>
</evidence>
<evidence type="ECO:0000256" key="3">
    <source>
        <dbReference type="ARBA" id="ARBA00022989"/>
    </source>
</evidence>
<organism evidence="7 8">
    <name type="scientific">Hyunsoonleella rubra</name>
    <dbReference type="NCBI Taxonomy" id="1737062"/>
    <lineage>
        <taxon>Bacteria</taxon>
        <taxon>Pseudomonadati</taxon>
        <taxon>Bacteroidota</taxon>
        <taxon>Flavobacteriia</taxon>
        <taxon>Flavobacteriales</taxon>
        <taxon>Flavobacteriaceae</taxon>
    </lineage>
</organism>
<evidence type="ECO:0000313" key="8">
    <source>
        <dbReference type="Proteomes" id="UP001597476"/>
    </source>
</evidence>
<feature type="domain" description="O-antigen ligase-related" evidence="6">
    <location>
        <begin position="206"/>
        <end position="358"/>
    </location>
</feature>
<dbReference type="PANTHER" id="PTHR37422">
    <property type="entry name" value="TEICHURONIC ACID BIOSYNTHESIS PROTEIN TUAE"/>
    <property type="match status" value="1"/>
</dbReference>
<keyword evidence="3 5" id="KW-1133">Transmembrane helix</keyword>
<reference evidence="8" key="1">
    <citation type="journal article" date="2019" name="Int. J. Syst. Evol. Microbiol.">
        <title>The Global Catalogue of Microorganisms (GCM) 10K type strain sequencing project: providing services to taxonomists for standard genome sequencing and annotation.</title>
        <authorList>
            <consortium name="The Broad Institute Genomics Platform"/>
            <consortium name="The Broad Institute Genome Sequencing Center for Infectious Disease"/>
            <person name="Wu L."/>
            <person name="Ma J."/>
        </authorList>
    </citation>
    <scope>NUCLEOTIDE SEQUENCE [LARGE SCALE GENOMIC DNA]</scope>
    <source>
        <strain evidence="8">KCTC 42398</strain>
    </source>
</reference>
<sequence>MSKKIKLDSLYISIVSICLVFLYFCHGDNYLILWKRIPSIFFFALSCLLIFPFLAYKKVINGLFRNKLLFYFILLSSVLLVLATISFVPFLGFTTNFAYLKTTLLNFLIMLVCMIFFSSKGSIDITLKIMVYGVLLAVALNIYDITHIDNYYFSTDDPRNRRAFSMVFARAAGFYLDPNVSASALVFGLILTENTIANKRLKFLYVLAVGGAVGITLSLSGVLFFSVYFFLRFIYGKVKLNIVLIVAVLFVIISAVIRDLMERKVIYFGPGITARIKAITNPFEGGQGEIVEKNSRTILLENAIEMILEDPVFGKGIGQHQFVETEQSARSRSGTHAGPHNQWLAFVIDYGLILGAGLFALIFFVLMPLKHSIYRKEVFYFLITYFLYSLFSHTALKNHSLMFLLPLVYQMGRIRKNERGSENK</sequence>
<dbReference type="InterPro" id="IPR051533">
    <property type="entry name" value="WaaL-like"/>
</dbReference>
<dbReference type="Pfam" id="PF04932">
    <property type="entry name" value="Wzy_C"/>
    <property type="match status" value="1"/>
</dbReference>
<keyword evidence="2 5" id="KW-0812">Transmembrane</keyword>
<feature type="transmembrane region" description="Helical" evidence="5">
    <location>
        <begin position="129"/>
        <end position="148"/>
    </location>
</feature>
<evidence type="ECO:0000256" key="4">
    <source>
        <dbReference type="ARBA" id="ARBA00023136"/>
    </source>
</evidence>
<dbReference type="RefSeq" id="WP_380288161.1">
    <property type="nucleotide sequence ID" value="NZ_JBHULY010000005.1"/>
</dbReference>
<evidence type="ECO:0000259" key="6">
    <source>
        <dbReference type="Pfam" id="PF04932"/>
    </source>
</evidence>
<feature type="transmembrane region" description="Helical" evidence="5">
    <location>
        <begin position="168"/>
        <end position="191"/>
    </location>
</feature>
<feature type="transmembrane region" description="Helical" evidence="5">
    <location>
        <begin position="68"/>
        <end position="91"/>
    </location>
</feature>
<feature type="transmembrane region" description="Helical" evidence="5">
    <location>
        <begin position="36"/>
        <end position="56"/>
    </location>
</feature>